<keyword evidence="3" id="KW-1185">Reference proteome</keyword>
<gene>
    <name evidence="2" type="ORF">EV420DRAFT_1764147</name>
</gene>
<evidence type="ECO:0000256" key="1">
    <source>
        <dbReference type="SAM" id="SignalP"/>
    </source>
</evidence>
<organism evidence="2 3">
    <name type="scientific">Armillaria tabescens</name>
    <name type="common">Ringless honey mushroom</name>
    <name type="synonym">Agaricus tabescens</name>
    <dbReference type="NCBI Taxonomy" id="1929756"/>
    <lineage>
        <taxon>Eukaryota</taxon>
        <taxon>Fungi</taxon>
        <taxon>Dikarya</taxon>
        <taxon>Basidiomycota</taxon>
        <taxon>Agaricomycotina</taxon>
        <taxon>Agaricomycetes</taxon>
        <taxon>Agaricomycetidae</taxon>
        <taxon>Agaricales</taxon>
        <taxon>Marasmiineae</taxon>
        <taxon>Physalacriaceae</taxon>
        <taxon>Desarmillaria</taxon>
    </lineage>
</organism>
<dbReference type="RefSeq" id="XP_060330759.1">
    <property type="nucleotide sequence ID" value="XM_060480768.1"/>
</dbReference>
<dbReference type="AlphaFoldDB" id="A0AA39KC80"/>
<proteinExistence type="predicted"/>
<reference evidence="2" key="1">
    <citation type="submission" date="2023-06" db="EMBL/GenBank/DDBJ databases">
        <authorList>
            <consortium name="Lawrence Berkeley National Laboratory"/>
            <person name="Ahrendt S."/>
            <person name="Sahu N."/>
            <person name="Indic B."/>
            <person name="Wong-Bajracharya J."/>
            <person name="Merenyi Z."/>
            <person name="Ke H.-M."/>
            <person name="Monk M."/>
            <person name="Kocsube S."/>
            <person name="Drula E."/>
            <person name="Lipzen A."/>
            <person name="Balint B."/>
            <person name="Henrissat B."/>
            <person name="Andreopoulos B."/>
            <person name="Martin F.M."/>
            <person name="Harder C.B."/>
            <person name="Rigling D."/>
            <person name="Ford K.L."/>
            <person name="Foster G.D."/>
            <person name="Pangilinan J."/>
            <person name="Papanicolaou A."/>
            <person name="Barry K."/>
            <person name="LaButti K."/>
            <person name="Viragh M."/>
            <person name="Koriabine M."/>
            <person name="Yan M."/>
            <person name="Riley R."/>
            <person name="Champramary S."/>
            <person name="Plett K.L."/>
            <person name="Tsai I.J."/>
            <person name="Slot J."/>
            <person name="Sipos G."/>
            <person name="Plett J."/>
            <person name="Nagy L.G."/>
            <person name="Grigoriev I.V."/>
        </authorList>
    </citation>
    <scope>NUCLEOTIDE SEQUENCE</scope>
    <source>
        <strain evidence="2">CCBAS 213</strain>
    </source>
</reference>
<dbReference type="PROSITE" id="PS51257">
    <property type="entry name" value="PROKAR_LIPOPROTEIN"/>
    <property type="match status" value="1"/>
</dbReference>
<name>A0AA39KC80_ARMTA</name>
<feature type="chain" id="PRO_5041356227" description="Lipoprotein" evidence="1">
    <location>
        <begin position="23"/>
        <end position="53"/>
    </location>
</feature>
<dbReference type="GeneID" id="85364316"/>
<dbReference type="Proteomes" id="UP001175211">
    <property type="component" value="Unassembled WGS sequence"/>
</dbReference>
<evidence type="ECO:0008006" key="4">
    <source>
        <dbReference type="Google" id="ProtNLM"/>
    </source>
</evidence>
<protein>
    <recommendedName>
        <fullName evidence="4">Lipoprotein</fullName>
    </recommendedName>
</protein>
<evidence type="ECO:0000313" key="2">
    <source>
        <dbReference type="EMBL" id="KAK0458489.1"/>
    </source>
</evidence>
<dbReference type="EMBL" id="JAUEPS010000017">
    <property type="protein sequence ID" value="KAK0458489.1"/>
    <property type="molecule type" value="Genomic_DNA"/>
</dbReference>
<evidence type="ECO:0000313" key="3">
    <source>
        <dbReference type="Proteomes" id="UP001175211"/>
    </source>
</evidence>
<feature type="signal peptide" evidence="1">
    <location>
        <begin position="1"/>
        <end position="22"/>
    </location>
</feature>
<sequence>MFSVRAFLLVITVTLFAMLVSGCTHPRRDHREEVLEAACHEAWRRAYSRQTGR</sequence>
<keyword evidence="1" id="KW-0732">Signal</keyword>
<accession>A0AA39KC80</accession>
<comment type="caution">
    <text evidence="2">The sequence shown here is derived from an EMBL/GenBank/DDBJ whole genome shotgun (WGS) entry which is preliminary data.</text>
</comment>